<proteinExistence type="predicted"/>
<dbReference type="PANTHER" id="PTHR31566:SF0">
    <property type="entry name" value="CYTOCHROME C BIOGENESIS PROTEIN CCS1, CHLOROPLASTIC"/>
    <property type="match status" value="1"/>
</dbReference>
<gene>
    <name evidence="8" type="primary">ccsB</name>
    <name evidence="8" type="ORF">NCTC10254_00570</name>
</gene>
<dbReference type="GO" id="GO:0017004">
    <property type="term" value="P:cytochrome complex assembly"/>
    <property type="evidence" value="ECO:0007669"/>
    <property type="project" value="UniProtKB-KW"/>
</dbReference>
<keyword evidence="3" id="KW-0201">Cytochrome c-type biogenesis</keyword>
<dbReference type="PANTHER" id="PTHR31566">
    <property type="entry name" value="CYTOCHROME C BIOGENESIS PROTEIN CCS1, CHLOROPLASTIC"/>
    <property type="match status" value="1"/>
</dbReference>
<feature type="domain" description="ResB-like" evidence="7">
    <location>
        <begin position="18"/>
        <end position="515"/>
    </location>
</feature>
<dbReference type="Pfam" id="PF05140">
    <property type="entry name" value="ResB"/>
    <property type="match status" value="1"/>
</dbReference>
<name>A0A6H9XUY2_9CORY</name>
<protein>
    <submittedName>
        <fullName evidence="8">Membrane protein required for cytochrome c biosynthesis</fullName>
    </submittedName>
</protein>
<evidence type="ECO:0000313" key="9">
    <source>
        <dbReference type="Proteomes" id="UP000249886"/>
    </source>
</evidence>
<keyword evidence="2 6" id="KW-0812">Transmembrane</keyword>
<feature type="transmembrane region" description="Helical" evidence="6">
    <location>
        <begin position="75"/>
        <end position="96"/>
    </location>
</feature>
<evidence type="ECO:0000256" key="2">
    <source>
        <dbReference type="ARBA" id="ARBA00022692"/>
    </source>
</evidence>
<keyword evidence="4 6" id="KW-1133">Transmembrane helix</keyword>
<evidence type="ECO:0000256" key="1">
    <source>
        <dbReference type="ARBA" id="ARBA00004141"/>
    </source>
</evidence>
<comment type="subcellular location">
    <subcellularLocation>
        <location evidence="1">Membrane</location>
        <topology evidence="1">Multi-pass membrane protein</topology>
    </subcellularLocation>
</comment>
<evidence type="ECO:0000256" key="5">
    <source>
        <dbReference type="ARBA" id="ARBA00023136"/>
    </source>
</evidence>
<evidence type="ECO:0000256" key="6">
    <source>
        <dbReference type="SAM" id="Phobius"/>
    </source>
</evidence>
<dbReference type="Proteomes" id="UP000249886">
    <property type="component" value="Unassembled WGS sequence"/>
</dbReference>
<organism evidence="8 9">
    <name type="scientific">Corynebacterium matruchotii</name>
    <dbReference type="NCBI Taxonomy" id="43768"/>
    <lineage>
        <taxon>Bacteria</taxon>
        <taxon>Bacillati</taxon>
        <taxon>Actinomycetota</taxon>
        <taxon>Actinomycetes</taxon>
        <taxon>Mycobacteriales</taxon>
        <taxon>Corynebacteriaceae</taxon>
        <taxon>Corynebacterium</taxon>
    </lineage>
</organism>
<dbReference type="InterPro" id="IPR023494">
    <property type="entry name" value="Cyt_c_bgen_Ccs1/CcsB/ResB"/>
</dbReference>
<comment type="caution">
    <text evidence="8">The sequence shown here is derived from an EMBL/GenBank/DDBJ whole genome shotgun (WGS) entry which is preliminary data.</text>
</comment>
<dbReference type="EMBL" id="UARK01000001">
    <property type="protein sequence ID" value="SPW24200.1"/>
    <property type="molecule type" value="Genomic_DNA"/>
</dbReference>
<reference evidence="8 9" key="1">
    <citation type="submission" date="2018-06" db="EMBL/GenBank/DDBJ databases">
        <authorList>
            <consortium name="Pathogen Informatics"/>
            <person name="Doyle S."/>
        </authorList>
    </citation>
    <scope>NUCLEOTIDE SEQUENCE [LARGE SCALE GENOMIC DNA]</scope>
    <source>
        <strain evidence="8 9">NCTC10254</strain>
    </source>
</reference>
<feature type="transmembrane region" description="Helical" evidence="6">
    <location>
        <begin position="460"/>
        <end position="479"/>
    </location>
</feature>
<evidence type="ECO:0000259" key="7">
    <source>
        <dbReference type="Pfam" id="PF05140"/>
    </source>
</evidence>
<dbReference type="AlphaFoldDB" id="A0A6H9XUY2"/>
<keyword evidence="5 6" id="KW-0472">Membrane</keyword>
<dbReference type="InterPro" id="IPR007816">
    <property type="entry name" value="ResB-like_domain"/>
</dbReference>
<sequence>MKILLAAIKKAWHWLTSMRTALALMFLLALGAAPGALLPQRSLNEDNVTEYLKNNGKIAEIYDKLQLFDVFSSTWFNSIAVLLFISLIGCILPRSLDHYKQLKTRPVRAPKNLSRLPLNAVGIVNKPLPEVEQHITTLFKGWHLAAYTKEEDRAGQRSFSAEKGYSRELYNLLFHLGLVGMLVAMAIGRMVYYEGQVIVIASDRDDVNSQFCNTATANFDSFRAGLLFDGTGLNTYCLDVHNFSANYLPNGQADSFRSDVSYAVGDEINTDSASWKHQEISVNHPLRLGGDRVYLQGHGFAPTFTIKWPNGEERTQTVQFRPDDLTFFLSSGVVRFDPPAGMYPDLYERRQHQITIQGLFAPTAAWSGDNNDILSSSYPAMNDPAVAIDIYRGDNGLDSGTSQNIFTIDPTQVHTGQLQKIERVNLTKQQSVTLDDGTEITFVGAEEFANFQVSYDPTQYWVLVFTIVSLGALVGSLTVKRRRIWVRLEPVSDTETRVETAGLARTDRAGWGEEYHKIHRQLLGLPDPDDDDDDDAGQ</sequence>
<evidence type="ECO:0000256" key="3">
    <source>
        <dbReference type="ARBA" id="ARBA00022748"/>
    </source>
</evidence>
<feature type="transmembrane region" description="Helical" evidence="6">
    <location>
        <begin position="172"/>
        <end position="192"/>
    </location>
</feature>
<evidence type="ECO:0000256" key="4">
    <source>
        <dbReference type="ARBA" id="ARBA00022989"/>
    </source>
</evidence>
<accession>A0A6H9XUY2</accession>
<evidence type="ECO:0000313" key="8">
    <source>
        <dbReference type="EMBL" id="SPW24200.1"/>
    </source>
</evidence>
<dbReference type="GO" id="GO:0016020">
    <property type="term" value="C:membrane"/>
    <property type="evidence" value="ECO:0007669"/>
    <property type="project" value="UniProtKB-SubCell"/>
</dbReference>